<gene>
    <name evidence="11" type="ORF">H8F21_28540</name>
</gene>
<feature type="domain" description="ABC transmembrane type-2" evidence="10">
    <location>
        <begin position="35"/>
        <end position="253"/>
    </location>
</feature>
<keyword evidence="6 9" id="KW-0812">Transmembrane</keyword>
<evidence type="ECO:0000256" key="7">
    <source>
        <dbReference type="ARBA" id="ARBA00022989"/>
    </source>
</evidence>
<evidence type="ECO:0000313" key="12">
    <source>
        <dbReference type="Proteomes" id="UP000745663"/>
    </source>
</evidence>
<dbReference type="PROSITE" id="PS51012">
    <property type="entry name" value="ABC_TM2"/>
    <property type="match status" value="1"/>
</dbReference>
<organism evidence="11 12">
    <name type="scientific">Pseudomonas arcuscaelestis</name>
    <dbReference type="NCBI Taxonomy" id="2710591"/>
    <lineage>
        <taxon>Bacteria</taxon>
        <taxon>Pseudomonadati</taxon>
        <taxon>Pseudomonadota</taxon>
        <taxon>Gammaproteobacteria</taxon>
        <taxon>Pseudomonadales</taxon>
        <taxon>Pseudomonadaceae</taxon>
        <taxon>Pseudomonas</taxon>
    </lineage>
</organism>
<evidence type="ECO:0000256" key="6">
    <source>
        <dbReference type="ARBA" id="ARBA00022692"/>
    </source>
</evidence>
<evidence type="ECO:0000256" key="2">
    <source>
        <dbReference type="ARBA" id="ARBA00007783"/>
    </source>
</evidence>
<dbReference type="InterPro" id="IPR000412">
    <property type="entry name" value="ABC_2_transport"/>
</dbReference>
<evidence type="ECO:0000256" key="4">
    <source>
        <dbReference type="ARBA" id="ARBA00022475"/>
    </source>
</evidence>
<feature type="transmembrane region" description="Helical" evidence="9">
    <location>
        <begin position="232"/>
        <end position="252"/>
    </location>
</feature>
<keyword evidence="4 9" id="KW-1003">Cell membrane</keyword>
<keyword evidence="5" id="KW-0997">Cell inner membrane</keyword>
<dbReference type="InterPro" id="IPR013525">
    <property type="entry name" value="ABC2_TM"/>
</dbReference>
<keyword evidence="3 9" id="KW-0813">Transport</keyword>
<name>A0ABS2C8I3_9PSED</name>
<accession>A0ABS2C8I3</accession>
<dbReference type="PRINTS" id="PR00164">
    <property type="entry name" value="ABC2TRNSPORT"/>
</dbReference>
<dbReference type="PANTHER" id="PTHR30413:SF8">
    <property type="entry name" value="TRANSPORT PERMEASE PROTEIN"/>
    <property type="match status" value="1"/>
</dbReference>
<evidence type="ECO:0000259" key="10">
    <source>
        <dbReference type="PROSITE" id="PS51012"/>
    </source>
</evidence>
<keyword evidence="7 9" id="KW-1133">Transmembrane helix</keyword>
<protein>
    <recommendedName>
        <fullName evidence="9">Transport permease protein</fullName>
    </recommendedName>
</protein>
<feature type="transmembrane region" description="Helical" evidence="9">
    <location>
        <begin position="106"/>
        <end position="134"/>
    </location>
</feature>
<evidence type="ECO:0000256" key="1">
    <source>
        <dbReference type="ARBA" id="ARBA00004429"/>
    </source>
</evidence>
<dbReference type="EMBL" id="JACOPV010000030">
    <property type="protein sequence ID" value="MBM5461511.1"/>
    <property type="molecule type" value="Genomic_DNA"/>
</dbReference>
<comment type="subcellular location">
    <subcellularLocation>
        <location evidence="1 9">Cell inner membrane</location>
        <topology evidence="1 9">Multi-pass membrane protein</topology>
    </subcellularLocation>
</comment>
<comment type="similarity">
    <text evidence="2 9">Belongs to the ABC-2 integral membrane protein family.</text>
</comment>
<keyword evidence="8 9" id="KW-0472">Membrane</keyword>
<feature type="transmembrane region" description="Helical" evidence="9">
    <location>
        <begin position="66"/>
        <end position="85"/>
    </location>
</feature>
<reference evidence="11 12" key="1">
    <citation type="submission" date="2020-08" db="EMBL/GenBank/DDBJ databases">
        <title>Description of novel Pseudomonas species.</title>
        <authorList>
            <person name="Duman M."/>
            <person name="Mulet M."/>
            <person name="Altun S."/>
            <person name="Saticioglu I.B."/>
            <person name="Lalucat J."/>
            <person name="Garcia-Valdes E."/>
        </authorList>
    </citation>
    <scope>NUCLEOTIDE SEQUENCE [LARGE SCALE GENOMIC DNA]</scope>
    <source>
        <strain evidence="11 12">P66</strain>
    </source>
</reference>
<dbReference type="Proteomes" id="UP000745663">
    <property type="component" value="Unassembled WGS sequence"/>
</dbReference>
<feature type="transmembrane region" description="Helical" evidence="9">
    <location>
        <begin position="173"/>
        <end position="192"/>
    </location>
</feature>
<feature type="transmembrane region" description="Helical" evidence="9">
    <location>
        <begin position="34"/>
        <end position="60"/>
    </location>
</feature>
<evidence type="ECO:0000256" key="8">
    <source>
        <dbReference type="ARBA" id="ARBA00023136"/>
    </source>
</evidence>
<evidence type="ECO:0000256" key="3">
    <source>
        <dbReference type="ARBA" id="ARBA00022448"/>
    </source>
</evidence>
<evidence type="ECO:0000256" key="9">
    <source>
        <dbReference type="RuleBase" id="RU361157"/>
    </source>
</evidence>
<comment type="caution">
    <text evidence="11">The sequence shown here is derived from an EMBL/GenBank/DDBJ whole genome shotgun (WGS) entry which is preliminary data.</text>
</comment>
<evidence type="ECO:0000256" key="5">
    <source>
        <dbReference type="ARBA" id="ARBA00022519"/>
    </source>
</evidence>
<dbReference type="PANTHER" id="PTHR30413">
    <property type="entry name" value="INNER MEMBRANE TRANSPORT PERMEASE"/>
    <property type="match status" value="1"/>
</dbReference>
<evidence type="ECO:0000313" key="11">
    <source>
        <dbReference type="EMBL" id="MBM5461511.1"/>
    </source>
</evidence>
<dbReference type="Pfam" id="PF01061">
    <property type="entry name" value="ABC2_membrane"/>
    <property type="match status" value="1"/>
</dbReference>
<proteinExistence type="inferred from homology"/>
<sequence length="261" mass="29203">MVEMTGRWSELQANGYVLWQLVRQQLILRYRRTVIGYFWTLVNPLLMMSVTAVVFSALFKVPLREYAVFLFSGMIAWNSFSSTVSQSCQALIQNEGLIKKIYLPKLLFPLSVSMGAAIDSVLSFIALFVIIMVLGGEFSWALVILPLSFLLLFAFSLGVGLVMSVMTVFFRDLVYIINIILQAMFFLTPIMYEKTMLTGPAAFLMKVNPLVPFVDIFRSPLAHATLPDGSSLLLAALSACLSLGIGLLVFILNEKKIVYRL</sequence>
<dbReference type="InterPro" id="IPR047817">
    <property type="entry name" value="ABC2_TM_bact-type"/>
</dbReference>
<keyword evidence="12" id="KW-1185">Reference proteome</keyword>
<feature type="transmembrane region" description="Helical" evidence="9">
    <location>
        <begin position="140"/>
        <end position="161"/>
    </location>
</feature>